<protein>
    <submittedName>
        <fullName evidence="1">Uncharacterized protein</fullName>
    </submittedName>
</protein>
<reference evidence="1" key="1">
    <citation type="submission" date="2024-12" db="EMBL/GenBank/DDBJ databases">
        <title>Comparative genomics and development of molecular markers within Purpureocillium lilacinum and among Purpureocillium species.</title>
        <authorList>
            <person name="Yeh Z.-Y."/>
            <person name="Ni N.-T."/>
            <person name="Lo P.-H."/>
            <person name="Mushyakhwo K."/>
            <person name="Lin C.-F."/>
            <person name="Nai Y.-S."/>
        </authorList>
    </citation>
    <scope>NUCLEOTIDE SEQUENCE</scope>
    <source>
        <strain evidence="1">NCHU-NPUST-175</strain>
    </source>
</reference>
<name>A0ACC4D8Q1_PURLI</name>
<gene>
    <name evidence="1" type="ORF">ACCO45_012657</name>
</gene>
<proteinExistence type="predicted"/>
<keyword evidence="2" id="KW-1185">Reference proteome</keyword>
<evidence type="ECO:0000313" key="1">
    <source>
        <dbReference type="EMBL" id="KAL3952714.1"/>
    </source>
</evidence>
<organism evidence="1 2">
    <name type="scientific">Purpureocillium lilacinum</name>
    <name type="common">Paecilomyces lilacinus</name>
    <dbReference type="NCBI Taxonomy" id="33203"/>
    <lineage>
        <taxon>Eukaryota</taxon>
        <taxon>Fungi</taxon>
        <taxon>Dikarya</taxon>
        <taxon>Ascomycota</taxon>
        <taxon>Pezizomycotina</taxon>
        <taxon>Sordariomycetes</taxon>
        <taxon>Hypocreomycetidae</taxon>
        <taxon>Hypocreales</taxon>
        <taxon>Ophiocordycipitaceae</taxon>
        <taxon>Purpureocillium</taxon>
    </lineage>
</organism>
<dbReference type="EMBL" id="JBGNUJ010000012">
    <property type="protein sequence ID" value="KAL3952714.1"/>
    <property type="molecule type" value="Genomic_DNA"/>
</dbReference>
<sequence>MSGRRQLSPDRSDRVIPYPVEHHPHILSRSRLGGLLECGGADYRNVIDDLSIEIYSLKAELDRYKRIESGIERKGRLFAVEIYDLPQAKRDELEILLQHFVQRRDIPQDTPTLPWEISAQNAGYARGHSMSASVPRPTIRRAYATMTTGTYPPRAAAELGSTSAHNRPSDQGDVYGAHDVRLSLCTRDRMNDLGKNHSVVQPMDDHHRGGTRTVTQAETGGRASEVTNKFRYQPLVFRQETSSQASVPDTPASTGPSHNGPGNFQWGWSALGPSTARKRLHDGRIVYYANAPFFVAMSGNTTIPQLHKAYPSYQSDQDTPSGHSHPCPYRSESGSPLNYRPLSDGPIQSYCQAASSRHGTSNDEPCFLADNAPRSSSPPPNTGPGQGSHIPPLEPSGIGGVLPEDYFTMSVRTKRKEKTKGRSPPVLPDEKNGRRRILKHTGSKRTSGATFLMPKSSYRSGSPIFGNRVSVRRDQAACPLPLPPPALYVSPRDADDSSECGGDSWDVYCGNYGCRDDRKSSDDQWFVASISSSAGEAAE</sequence>
<comment type="caution">
    <text evidence="1">The sequence shown here is derived from an EMBL/GenBank/DDBJ whole genome shotgun (WGS) entry which is preliminary data.</text>
</comment>
<accession>A0ACC4D8Q1</accession>
<evidence type="ECO:0000313" key="2">
    <source>
        <dbReference type="Proteomes" id="UP001638806"/>
    </source>
</evidence>
<dbReference type="Proteomes" id="UP001638806">
    <property type="component" value="Unassembled WGS sequence"/>
</dbReference>